<dbReference type="InterPro" id="IPR007269">
    <property type="entry name" value="ICMT_MeTrfase"/>
</dbReference>
<dbReference type="PANTHER" id="PTHR12714">
    <property type="entry name" value="PROTEIN-S ISOPRENYLCYSTEINE O-METHYLTRANSFERASE"/>
    <property type="match status" value="1"/>
</dbReference>
<dbReference type="Proteomes" id="UP000320184">
    <property type="component" value="Unassembled WGS sequence"/>
</dbReference>
<dbReference type="PANTHER" id="PTHR12714:SF9">
    <property type="entry name" value="PROTEIN-S-ISOPRENYLCYSTEINE O-METHYLTRANSFERASE"/>
    <property type="match status" value="1"/>
</dbReference>
<evidence type="ECO:0000256" key="4">
    <source>
        <dbReference type="ARBA" id="ARBA00023136"/>
    </source>
</evidence>
<evidence type="ECO:0000313" key="6">
    <source>
        <dbReference type="EMBL" id="TMQ51365.1"/>
    </source>
</evidence>
<keyword evidence="2 5" id="KW-0812">Transmembrane</keyword>
<feature type="transmembrane region" description="Helical" evidence="5">
    <location>
        <begin position="103"/>
        <end position="121"/>
    </location>
</feature>
<feature type="transmembrane region" description="Helical" evidence="5">
    <location>
        <begin position="71"/>
        <end position="91"/>
    </location>
</feature>
<accession>A0A538SJ21</accession>
<keyword evidence="3 5" id="KW-1133">Transmembrane helix</keyword>
<dbReference type="GO" id="GO:0016020">
    <property type="term" value="C:membrane"/>
    <property type="evidence" value="ECO:0007669"/>
    <property type="project" value="UniProtKB-SubCell"/>
</dbReference>
<keyword evidence="6" id="KW-0808">Transferase</keyword>
<dbReference type="PROSITE" id="PS50244">
    <property type="entry name" value="S5A_REDUCTASE"/>
    <property type="match status" value="1"/>
</dbReference>
<comment type="subcellular location">
    <subcellularLocation>
        <location evidence="1">Membrane</location>
        <topology evidence="1">Multi-pass membrane protein</topology>
    </subcellularLocation>
</comment>
<dbReference type="GO" id="GO:0032259">
    <property type="term" value="P:methylation"/>
    <property type="evidence" value="ECO:0007669"/>
    <property type="project" value="UniProtKB-KW"/>
</dbReference>
<dbReference type="GO" id="GO:0004671">
    <property type="term" value="F:protein C-terminal S-isoprenylcysteine carboxyl O-methyltransferase activity"/>
    <property type="evidence" value="ECO:0007669"/>
    <property type="project" value="InterPro"/>
</dbReference>
<evidence type="ECO:0000313" key="7">
    <source>
        <dbReference type="Proteomes" id="UP000320184"/>
    </source>
</evidence>
<name>A0A538SJ21_UNCEI</name>
<proteinExistence type="predicted"/>
<evidence type="ECO:0000256" key="5">
    <source>
        <dbReference type="SAM" id="Phobius"/>
    </source>
</evidence>
<comment type="caution">
    <text evidence="6">The sequence shown here is derived from an EMBL/GenBank/DDBJ whole genome shotgun (WGS) entry which is preliminary data.</text>
</comment>
<keyword evidence="4 5" id="KW-0472">Membrane</keyword>
<evidence type="ECO:0000256" key="3">
    <source>
        <dbReference type="ARBA" id="ARBA00022989"/>
    </source>
</evidence>
<reference evidence="6 7" key="1">
    <citation type="journal article" date="2019" name="Nat. Microbiol.">
        <title>Mediterranean grassland soil C-N compound turnover is dependent on rainfall and depth, and is mediated by genomically divergent microorganisms.</title>
        <authorList>
            <person name="Diamond S."/>
            <person name="Andeer P.F."/>
            <person name="Li Z."/>
            <person name="Crits-Christoph A."/>
            <person name="Burstein D."/>
            <person name="Anantharaman K."/>
            <person name="Lane K.R."/>
            <person name="Thomas B.C."/>
            <person name="Pan C."/>
            <person name="Northen T.R."/>
            <person name="Banfield J.F."/>
        </authorList>
    </citation>
    <scope>NUCLEOTIDE SEQUENCE [LARGE SCALE GENOMIC DNA]</scope>
    <source>
        <strain evidence="6">WS_3</strain>
    </source>
</reference>
<evidence type="ECO:0000256" key="1">
    <source>
        <dbReference type="ARBA" id="ARBA00004141"/>
    </source>
</evidence>
<dbReference type="Pfam" id="PF04140">
    <property type="entry name" value="ICMT"/>
    <property type="match status" value="1"/>
</dbReference>
<protein>
    <submittedName>
        <fullName evidence="6">Isoprenylcysteine carboxylmethyltransferase family protein</fullName>
    </submittedName>
</protein>
<gene>
    <name evidence="6" type="ORF">E6K73_05825</name>
</gene>
<evidence type="ECO:0000256" key="2">
    <source>
        <dbReference type="ARBA" id="ARBA00022692"/>
    </source>
</evidence>
<organism evidence="6 7">
    <name type="scientific">Eiseniibacteriota bacterium</name>
    <dbReference type="NCBI Taxonomy" id="2212470"/>
    <lineage>
        <taxon>Bacteria</taxon>
        <taxon>Candidatus Eiseniibacteriota</taxon>
    </lineage>
</organism>
<dbReference type="AlphaFoldDB" id="A0A538SJ21"/>
<dbReference type="Gene3D" id="1.20.120.1630">
    <property type="match status" value="1"/>
</dbReference>
<feature type="transmembrane region" description="Helical" evidence="5">
    <location>
        <begin position="163"/>
        <end position="187"/>
    </location>
</feature>
<sequence>MSPWVKRLMAWLSGLLIAVLMVVAWRTGWRGFFSHPARSLTAGFLAVYTAVAHQVTAGPSRGIRHAAESPWFHAGLQVVGLLMAVVPPLLESRGIWVPSGGDGLRYAGVVVFVFGTFFRLGPMLALGGRFSHFVALQKDHSLETGGFYAKIRHPSYLGLLLQFAGVAAVFRSVVGMALVLFLLLLLMKRMDIEERFMTEQFGDPYRTYMARTKRLIPRLY</sequence>
<dbReference type="EMBL" id="VBOT01000072">
    <property type="protein sequence ID" value="TMQ51365.1"/>
    <property type="molecule type" value="Genomic_DNA"/>
</dbReference>
<keyword evidence="6" id="KW-0489">Methyltransferase</keyword>